<dbReference type="AlphaFoldDB" id="A0A833WB69"/>
<sequence>MLRSCVPPYNTVSIVSGALPPSRSAGIPSNAASTTRKMADQFWTGSLGSLKSALISSISRG</sequence>
<evidence type="ECO:0000313" key="2">
    <source>
        <dbReference type="Proteomes" id="UP000602510"/>
    </source>
</evidence>
<comment type="caution">
    <text evidence="1">The sequence shown here is derived from an EMBL/GenBank/DDBJ whole genome shotgun (WGS) entry which is preliminary data.</text>
</comment>
<keyword evidence="2" id="KW-1185">Reference proteome</keyword>
<protein>
    <submittedName>
        <fullName evidence="1">Uncharacterized protein</fullName>
    </submittedName>
</protein>
<dbReference type="Proteomes" id="UP000602510">
    <property type="component" value="Unassembled WGS sequence"/>
</dbReference>
<name>A0A833WB69_PHYIN</name>
<accession>A0A833WB69</accession>
<gene>
    <name evidence="1" type="ORF">GN244_ATG12344</name>
</gene>
<evidence type="ECO:0000313" key="1">
    <source>
        <dbReference type="EMBL" id="KAF4035677.1"/>
    </source>
</evidence>
<proteinExistence type="predicted"/>
<organism evidence="1 2">
    <name type="scientific">Phytophthora infestans</name>
    <name type="common">Potato late blight agent</name>
    <name type="synonym">Botrytis infestans</name>
    <dbReference type="NCBI Taxonomy" id="4787"/>
    <lineage>
        <taxon>Eukaryota</taxon>
        <taxon>Sar</taxon>
        <taxon>Stramenopiles</taxon>
        <taxon>Oomycota</taxon>
        <taxon>Peronosporomycetes</taxon>
        <taxon>Peronosporales</taxon>
        <taxon>Peronosporaceae</taxon>
        <taxon>Phytophthora</taxon>
    </lineage>
</organism>
<dbReference type="EMBL" id="WSZM01000302">
    <property type="protein sequence ID" value="KAF4035677.1"/>
    <property type="molecule type" value="Genomic_DNA"/>
</dbReference>
<reference evidence="1" key="1">
    <citation type="submission" date="2020-04" db="EMBL/GenBank/DDBJ databases">
        <title>Hybrid Assembly of Korean Phytophthora infestans isolates.</title>
        <authorList>
            <person name="Prokchorchik M."/>
            <person name="Lee Y."/>
            <person name="Seo J."/>
            <person name="Cho J.-H."/>
            <person name="Park Y.-E."/>
            <person name="Jang D.-C."/>
            <person name="Im J.-S."/>
            <person name="Choi J.-G."/>
            <person name="Park H.-J."/>
            <person name="Lee G.-B."/>
            <person name="Lee Y.-G."/>
            <person name="Hong S.-Y."/>
            <person name="Cho K."/>
            <person name="Sohn K.H."/>
        </authorList>
    </citation>
    <scope>NUCLEOTIDE SEQUENCE</scope>
    <source>
        <strain evidence="1">KR_1_A1</strain>
    </source>
</reference>